<sequence>MYQGDKTHDSNQREVRILRQHLECSKNKSSGFNVGVAIQFGNGVNAGITAVDLGWKARTARPRLKAAKIQIFSVLKSKANG</sequence>
<organism evidence="1 2">
    <name type="scientific">Rodentibacter caecimuris</name>
    <dbReference type="NCBI Taxonomy" id="1796644"/>
    <lineage>
        <taxon>Bacteria</taxon>
        <taxon>Pseudomonadati</taxon>
        <taxon>Pseudomonadota</taxon>
        <taxon>Gammaproteobacteria</taxon>
        <taxon>Pasteurellales</taxon>
        <taxon>Pasteurellaceae</taxon>
        <taxon>Rodentibacter</taxon>
    </lineage>
</organism>
<name>A0ABX3KZ70_9PAST</name>
<accession>A0ABX3KZ70</accession>
<protein>
    <submittedName>
        <fullName evidence="1">Uncharacterized protein</fullName>
    </submittedName>
</protein>
<gene>
    <name evidence="1" type="ORF">BKG89_04125</name>
</gene>
<proteinExistence type="predicted"/>
<dbReference type="Proteomes" id="UP000188820">
    <property type="component" value="Unassembled WGS sequence"/>
</dbReference>
<comment type="caution">
    <text evidence="1">The sequence shown here is derived from an EMBL/GenBank/DDBJ whole genome shotgun (WGS) entry which is preliminary data.</text>
</comment>
<reference evidence="1 2" key="1">
    <citation type="submission" date="2016-10" db="EMBL/GenBank/DDBJ databases">
        <title>Rodentibacter gen. nov. and new species.</title>
        <authorList>
            <person name="Christensen H."/>
        </authorList>
    </citation>
    <scope>NUCLEOTIDE SEQUENCE [LARGE SCALE GENOMIC DNA]</scope>
    <source>
        <strain evidence="1 2">1998236014</strain>
    </source>
</reference>
<dbReference type="EMBL" id="MLAA01000013">
    <property type="protein sequence ID" value="OOF70272.1"/>
    <property type="molecule type" value="Genomic_DNA"/>
</dbReference>
<evidence type="ECO:0000313" key="1">
    <source>
        <dbReference type="EMBL" id="OOF70272.1"/>
    </source>
</evidence>
<keyword evidence="2" id="KW-1185">Reference proteome</keyword>
<evidence type="ECO:0000313" key="2">
    <source>
        <dbReference type="Proteomes" id="UP000188820"/>
    </source>
</evidence>